<dbReference type="AlphaFoldDB" id="A0A1H5AVZ6"/>
<evidence type="ECO:0000313" key="3">
    <source>
        <dbReference type="EMBL" id="PTC24373.1"/>
    </source>
</evidence>
<gene>
    <name evidence="3" type="ORF">C9383_19135</name>
    <name evidence="2" type="ORF">F7R03_11145</name>
    <name evidence="4" type="ORF">SAMN04490198_0250</name>
</gene>
<dbReference type="RefSeq" id="WP_090365754.1">
    <property type="nucleotide sequence ID" value="NZ_CP095871.1"/>
</dbReference>
<dbReference type="Proteomes" id="UP000240476">
    <property type="component" value="Unassembled WGS sequence"/>
</dbReference>
<name>A0A1H5AVZ6_9PSED</name>
<evidence type="ECO:0000313" key="5">
    <source>
        <dbReference type="Proteomes" id="UP000199129"/>
    </source>
</evidence>
<evidence type="ECO:0000313" key="7">
    <source>
        <dbReference type="Proteomes" id="UP000423257"/>
    </source>
</evidence>
<keyword evidence="1" id="KW-0812">Transmembrane</keyword>
<dbReference type="Proteomes" id="UP000199129">
    <property type="component" value="Unassembled WGS sequence"/>
</dbReference>
<dbReference type="EMBL" id="PYWX01000053">
    <property type="protein sequence ID" value="PTC24373.1"/>
    <property type="molecule type" value="Genomic_DNA"/>
</dbReference>
<reference evidence="2 7" key="3">
    <citation type="submission" date="2019-09" db="EMBL/GenBank/DDBJ databases">
        <title>Draft genome sequences of 48 bacterial type strains from the CCUG.</title>
        <authorList>
            <person name="Tunovic T."/>
            <person name="Pineiro-Iglesias B."/>
            <person name="Unosson C."/>
            <person name="Inganas E."/>
            <person name="Ohlen M."/>
            <person name="Cardew S."/>
            <person name="Jensie-Markopoulos S."/>
            <person name="Salva-Serra F."/>
            <person name="Jaen-Luchoro D."/>
            <person name="Karlsson R."/>
            <person name="Svensson-Stadler L."/>
            <person name="Chun J."/>
            <person name="Moore E."/>
        </authorList>
    </citation>
    <scope>NUCLEOTIDE SEQUENCE [LARGE SCALE GENOMIC DNA]</scope>
    <source>
        <strain evidence="2 7">CCUG 51524</strain>
    </source>
</reference>
<dbReference type="Proteomes" id="UP000423257">
    <property type="component" value="Unassembled WGS sequence"/>
</dbReference>
<protein>
    <submittedName>
        <fullName evidence="2">DUF2474 domain-containing protein</fullName>
    </submittedName>
</protein>
<evidence type="ECO:0000256" key="1">
    <source>
        <dbReference type="SAM" id="Phobius"/>
    </source>
</evidence>
<feature type="transmembrane region" description="Helical" evidence="1">
    <location>
        <begin position="21"/>
        <end position="46"/>
    </location>
</feature>
<evidence type="ECO:0000313" key="4">
    <source>
        <dbReference type="EMBL" id="SED46041.1"/>
    </source>
</evidence>
<evidence type="ECO:0000313" key="6">
    <source>
        <dbReference type="Proteomes" id="UP000240476"/>
    </source>
</evidence>
<reference evidence="4 5" key="1">
    <citation type="submission" date="2016-10" db="EMBL/GenBank/DDBJ databases">
        <authorList>
            <person name="de Groot N.N."/>
        </authorList>
    </citation>
    <scope>NUCLEOTIDE SEQUENCE [LARGE SCALE GENOMIC DNA]</scope>
    <source>
        <strain evidence="4 5">BS3265</strain>
    </source>
</reference>
<dbReference type="InterPro" id="IPR018895">
    <property type="entry name" value="DUF2474"/>
</dbReference>
<proteinExistence type="predicted"/>
<keyword evidence="1" id="KW-0472">Membrane</keyword>
<accession>A0A1H5AVZ6</accession>
<dbReference type="EMBL" id="VZPQ01000005">
    <property type="protein sequence ID" value="KAB0567544.1"/>
    <property type="molecule type" value="Genomic_DNA"/>
</dbReference>
<reference evidence="3 6" key="2">
    <citation type="submission" date="2018-03" db="EMBL/GenBank/DDBJ databases">
        <title>Draft genome sequence of the type strain of Pseudomonas palleroniana LMG 23076, isolated from rice in Cameroon.</title>
        <authorList>
            <person name="Tambong J.T."/>
        </authorList>
    </citation>
    <scope>NUCLEOTIDE SEQUENCE [LARGE SCALE GENOMIC DNA]</scope>
    <source>
        <strain evidence="3 6">LMG 23076</strain>
    </source>
</reference>
<keyword evidence="1" id="KW-1133">Transmembrane helix</keyword>
<dbReference type="EMBL" id="FNUA01000001">
    <property type="protein sequence ID" value="SED46041.1"/>
    <property type="molecule type" value="Genomic_DNA"/>
</dbReference>
<evidence type="ECO:0000313" key="2">
    <source>
        <dbReference type="EMBL" id="KAB0567544.1"/>
    </source>
</evidence>
<organism evidence="4 5">
    <name type="scientific">Pseudomonas palleroniana</name>
    <dbReference type="NCBI Taxonomy" id="191390"/>
    <lineage>
        <taxon>Bacteria</taxon>
        <taxon>Pseudomonadati</taxon>
        <taxon>Pseudomonadota</taxon>
        <taxon>Gammaproteobacteria</taxon>
        <taxon>Pseudomonadales</taxon>
        <taxon>Pseudomonadaceae</taxon>
        <taxon>Pseudomonas</taxon>
    </lineage>
</organism>
<keyword evidence="6" id="KW-1185">Reference proteome</keyword>
<dbReference type="Pfam" id="PF10617">
    <property type="entry name" value="DUF2474"/>
    <property type="match status" value="1"/>
</dbReference>
<sequence>MATIETKKQRPRQAGPWYQRVFWLVAIWFLSVIALGIVASAMRWMMHMAGMTSH</sequence>